<dbReference type="Proteomes" id="UP000198668">
    <property type="component" value="Unassembled WGS sequence"/>
</dbReference>
<evidence type="ECO:0000313" key="3">
    <source>
        <dbReference type="Proteomes" id="UP000198668"/>
    </source>
</evidence>
<gene>
    <name evidence="2" type="ORF">SAMN04489868_1614</name>
</gene>
<feature type="transmembrane region" description="Helical" evidence="1">
    <location>
        <begin position="71"/>
        <end position="89"/>
    </location>
</feature>
<feature type="transmembrane region" description="Helical" evidence="1">
    <location>
        <begin position="96"/>
        <end position="115"/>
    </location>
</feature>
<dbReference type="RefSeq" id="WP_047391080.1">
    <property type="nucleotide sequence ID" value="NZ_FOQE01000061.1"/>
</dbReference>
<protein>
    <submittedName>
        <fullName evidence="2">Uncharacterized membrane protein</fullName>
    </submittedName>
</protein>
<proteinExistence type="predicted"/>
<dbReference type="InterPro" id="IPR010387">
    <property type="entry name" value="QueT"/>
</dbReference>
<dbReference type="AlphaFoldDB" id="A0A1I3DZU5"/>
<dbReference type="EMBL" id="FOQE01000061">
    <property type="protein sequence ID" value="SFH92215.1"/>
    <property type="molecule type" value="Genomic_DNA"/>
</dbReference>
<name>A0A1I3DZU5_9LACT</name>
<dbReference type="PANTHER" id="PTHR40044">
    <property type="entry name" value="INTEGRAL MEMBRANE PROTEIN-RELATED"/>
    <property type="match status" value="1"/>
</dbReference>
<dbReference type="Pfam" id="PF06177">
    <property type="entry name" value="QueT"/>
    <property type="match status" value="1"/>
</dbReference>
<evidence type="ECO:0000256" key="1">
    <source>
        <dbReference type="SAM" id="Phobius"/>
    </source>
</evidence>
<reference evidence="2 3" key="1">
    <citation type="submission" date="2016-10" db="EMBL/GenBank/DDBJ databases">
        <authorList>
            <person name="de Groot N.N."/>
        </authorList>
    </citation>
    <scope>NUCLEOTIDE SEQUENCE [LARGE SCALE GENOMIC DNA]</scope>
    <source>
        <strain evidence="2 3">DSM 27630</strain>
    </source>
</reference>
<organism evidence="2 3">
    <name type="scientific">Pisciglobus halotolerans</name>
    <dbReference type="NCBI Taxonomy" id="745365"/>
    <lineage>
        <taxon>Bacteria</taxon>
        <taxon>Bacillati</taxon>
        <taxon>Bacillota</taxon>
        <taxon>Bacilli</taxon>
        <taxon>Lactobacillales</taxon>
        <taxon>Carnobacteriaceae</taxon>
    </lineage>
</organism>
<dbReference type="OrthoDB" id="1706970at2"/>
<dbReference type="PANTHER" id="PTHR40044:SF1">
    <property type="entry name" value="INTEGRAL MEMBRANE PROTEIN"/>
    <property type="match status" value="1"/>
</dbReference>
<keyword evidence="1" id="KW-0472">Membrane</keyword>
<keyword evidence="1" id="KW-0812">Transmembrane</keyword>
<keyword evidence="1" id="KW-1133">Transmembrane helix</keyword>
<dbReference type="PIRSF" id="PIRSF031501">
    <property type="entry name" value="QueT"/>
    <property type="match status" value="1"/>
</dbReference>
<accession>A0A1I3DZU5</accession>
<keyword evidence="3" id="KW-1185">Reference proteome</keyword>
<feature type="transmembrane region" description="Helical" evidence="1">
    <location>
        <begin position="127"/>
        <end position="150"/>
    </location>
</feature>
<feature type="transmembrane region" description="Helical" evidence="1">
    <location>
        <begin position="6"/>
        <end position="28"/>
    </location>
</feature>
<evidence type="ECO:0000313" key="2">
    <source>
        <dbReference type="EMBL" id="SFH92215.1"/>
    </source>
</evidence>
<sequence length="163" mass="18357">MKTKYLVTNAIVAALYVAVTVVVAPISYGAVQFRLSEVFNHLAVFNKKYIIGIGTGVFVANLFSPLGWYDIVFGLAHSLISLIAMTLLTRHVKNEWIKMAVNISMFVFFSFIIAWELKLAFDAPFWLNYGFVALGELVVMGIGMPIMKYVNDKVHFTQYMEGK</sequence>